<dbReference type="GeneID" id="63728121"/>
<dbReference type="Gene3D" id="1.25.40.20">
    <property type="entry name" value="Ankyrin repeat-containing domain"/>
    <property type="match status" value="4"/>
</dbReference>
<evidence type="ECO:0000313" key="7">
    <source>
        <dbReference type="Proteomes" id="UP000184073"/>
    </source>
</evidence>
<feature type="compositionally biased region" description="Low complexity" evidence="4">
    <location>
        <begin position="13"/>
        <end position="33"/>
    </location>
</feature>
<feature type="domain" description="Protein kinase" evidence="5">
    <location>
        <begin position="75"/>
        <end position="432"/>
    </location>
</feature>
<evidence type="ECO:0000256" key="1">
    <source>
        <dbReference type="ARBA" id="ARBA00022737"/>
    </source>
</evidence>
<dbReference type="STRING" id="1036611.A0A1L9PNE0"/>
<proteinExistence type="predicted"/>
<gene>
    <name evidence="6" type="ORF">ASPVEDRAFT_42561</name>
</gene>
<dbReference type="InterPro" id="IPR002110">
    <property type="entry name" value="Ankyrin_rpt"/>
</dbReference>
<dbReference type="AlphaFoldDB" id="A0A1L9PNE0"/>
<dbReference type="PROSITE" id="PS50297">
    <property type="entry name" value="ANK_REP_REGION"/>
    <property type="match status" value="2"/>
</dbReference>
<evidence type="ECO:0000259" key="5">
    <source>
        <dbReference type="PROSITE" id="PS50011"/>
    </source>
</evidence>
<evidence type="ECO:0000256" key="4">
    <source>
        <dbReference type="SAM" id="MobiDB-lite"/>
    </source>
</evidence>
<protein>
    <recommendedName>
        <fullName evidence="5">Protein kinase domain-containing protein</fullName>
    </recommendedName>
</protein>
<dbReference type="PANTHER" id="PTHR24198:SF165">
    <property type="entry name" value="ANKYRIN REPEAT-CONTAINING PROTEIN-RELATED"/>
    <property type="match status" value="1"/>
</dbReference>
<dbReference type="Pfam" id="PF00023">
    <property type="entry name" value="Ank"/>
    <property type="match status" value="2"/>
</dbReference>
<dbReference type="Gene3D" id="1.10.510.10">
    <property type="entry name" value="Transferase(Phosphotransferase) domain 1"/>
    <property type="match status" value="1"/>
</dbReference>
<organism evidence="6 7">
    <name type="scientific">Aspergillus versicolor CBS 583.65</name>
    <dbReference type="NCBI Taxonomy" id="1036611"/>
    <lineage>
        <taxon>Eukaryota</taxon>
        <taxon>Fungi</taxon>
        <taxon>Dikarya</taxon>
        <taxon>Ascomycota</taxon>
        <taxon>Pezizomycotina</taxon>
        <taxon>Eurotiomycetes</taxon>
        <taxon>Eurotiomycetidae</taxon>
        <taxon>Eurotiales</taxon>
        <taxon>Aspergillaceae</taxon>
        <taxon>Aspergillus</taxon>
        <taxon>Aspergillus subgen. Nidulantes</taxon>
    </lineage>
</organism>
<dbReference type="SMART" id="SM00248">
    <property type="entry name" value="ANK"/>
    <property type="match status" value="11"/>
</dbReference>
<dbReference type="EMBL" id="KV878130">
    <property type="protein sequence ID" value="OJJ03031.1"/>
    <property type="molecule type" value="Genomic_DNA"/>
</dbReference>
<dbReference type="InterPro" id="IPR011009">
    <property type="entry name" value="Kinase-like_dom_sf"/>
</dbReference>
<name>A0A1L9PNE0_ASPVE</name>
<dbReference type="SUPFAM" id="SSF48403">
    <property type="entry name" value="Ankyrin repeat"/>
    <property type="match status" value="2"/>
</dbReference>
<accession>A0A1L9PNE0</accession>
<dbReference type="SUPFAM" id="SSF56112">
    <property type="entry name" value="Protein kinase-like (PK-like)"/>
    <property type="match status" value="1"/>
</dbReference>
<feature type="repeat" description="ANK" evidence="3">
    <location>
        <begin position="705"/>
        <end position="737"/>
    </location>
</feature>
<reference evidence="7" key="1">
    <citation type="journal article" date="2017" name="Genome Biol.">
        <title>Comparative genomics reveals high biological diversity and specific adaptations in the industrially and medically important fungal genus Aspergillus.</title>
        <authorList>
            <person name="de Vries R.P."/>
            <person name="Riley R."/>
            <person name="Wiebenga A."/>
            <person name="Aguilar-Osorio G."/>
            <person name="Amillis S."/>
            <person name="Uchima C.A."/>
            <person name="Anderluh G."/>
            <person name="Asadollahi M."/>
            <person name="Askin M."/>
            <person name="Barry K."/>
            <person name="Battaglia E."/>
            <person name="Bayram O."/>
            <person name="Benocci T."/>
            <person name="Braus-Stromeyer S.A."/>
            <person name="Caldana C."/>
            <person name="Canovas D."/>
            <person name="Cerqueira G.C."/>
            <person name="Chen F."/>
            <person name="Chen W."/>
            <person name="Choi C."/>
            <person name="Clum A."/>
            <person name="Dos Santos R.A."/>
            <person name="Damasio A.R."/>
            <person name="Diallinas G."/>
            <person name="Emri T."/>
            <person name="Fekete E."/>
            <person name="Flipphi M."/>
            <person name="Freyberg S."/>
            <person name="Gallo A."/>
            <person name="Gournas C."/>
            <person name="Habgood R."/>
            <person name="Hainaut M."/>
            <person name="Harispe M.L."/>
            <person name="Henrissat B."/>
            <person name="Hilden K.S."/>
            <person name="Hope R."/>
            <person name="Hossain A."/>
            <person name="Karabika E."/>
            <person name="Karaffa L."/>
            <person name="Karanyi Z."/>
            <person name="Krasevec N."/>
            <person name="Kuo A."/>
            <person name="Kusch H."/>
            <person name="LaButti K."/>
            <person name="Lagendijk E.L."/>
            <person name="Lapidus A."/>
            <person name="Levasseur A."/>
            <person name="Lindquist E."/>
            <person name="Lipzen A."/>
            <person name="Logrieco A.F."/>
            <person name="MacCabe A."/>
            <person name="Maekelae M.R."/>
            <person name="Malavazi I."/>
            <person name="Melin P."/>
            <person name="Meyer V."/>
            <person name="Mielnichuk N."/>
            <person name="Miskei M."/>
            <person name="Molnar A.P."/>
            <person name="Mule G."/>
            <person name="Ngan C.Y."/>
            <person name="Orejas M."/>
            <person name="Orosz E."/>
            <person name="Ouedraogo J.P."/>
            <person name="Overkamp K.M."/>
            <person name="Park H.-S."/>
            <person name="Perrone G."/>
            <person name="Piumi F."/>
            <person name="Punt P.J."/>
            <person name="Ram A.F."/>
            <person name="Ramon A."/>
            <person name="Rauscher S."/>
            <person name="Record E."/>
            <person name="Riano-Pachon D.M."/>
            <person name="Robert V."/>
            <person name="Roehrig J."/>
            <person name="Ruller R."/>
            <person name="Salamov A."/>
            <person name="Salih N.S."/>
            <person name="Samson R.A."/>
            <person name="Sandor E."/>
            <person name="Sanguinetti M."/>
            <person name="Schuetze T."/>
            <person name="Sepcic K."/>
            <person name="Shelest E."/>
            <person name="Sherlock G."/>
            <person name="Sophianopoulou V."/>
            <person name="Squina F.M."/>
            <person name="Sun H."/>
            <person name="Susca A."/>
            <person name="Todd R.B."/>
            <person name="Tsang A."/>
            <person name="Unkles S.E."/>
            <person name="van de Wiele N."/>
            <person name="van Rossen-Uffink D."/>
            <person name="Oliveira J.V."/>
            <person name="Vesth T.C."/>
            <person name="Visser J."/>
            <person name="Yu J.-H."/>
            <person name="Zhou M."/>
            <person name="Andersen M.R."/>
            <person name="Archer D.B."/>
            <person name="Baker S.E."/>
            <person name="Benoit I."/>
            <person name="Brakhage A.A."/>
            <person name="Braus G.H."/>
            <person name="Fischer R."/>
            <person name="Frisvad J.C."/>
            <person name="Goldman G.H."/>
            <person name="Houbraken J."/>
            <person name="Oakley B."/>
            <person name="Pocsi I."/>
            <person name="Scazzocchio C."/>
            <person name="Seiboth B."/>
            <person name="vanKuyk P.A."/>
            <person name="Wortman J."/>
            <person name="Dyer P.S."/>
            <person name="Grigoriev I.V."/>
        </authorList>
    </citation>
    <scope>NUCLEOTIDE SEQUENCE [LARGE SCALE GENOMIC DNA]</scope>
    <source>
        <strain evidence="7">CBS 583.65</strain>
    </source>
</reference>
<dbReference type="PROSITE" id="PS00108">
    <property type="entry name" value="PROTEIN_KINASE_ST"/>
    <property type="match status" value="1"/>
</dbReference>
<dbReference type="InterPro" id="IPR008271">
    <property type="entry name" value="Ser/Thr_kinase_AS"/>
</dbReference>
<dbReference type="PANTHER" id="PTHR24198">
    <property type="entry name" value="ANKYRIN REPEAT AND PROTEIN KINASE DOMAIN-CONTAINING PROTEIN"/>
    <property type="match status" value="1"/>
</dbReference>
<dbReference type="OrthoDB" id="626167at2759"/>
<dbReference type="VEuPathDB" id="FungiDB:ASPVEDRAFT_42561"/>
<dbReference type="PROSITE" id="PS50088">
    <property type="entry name" value="ANK_REPEAT"/>
    <property type="match status" value="2"/>
</dbReference>
<sequence length="1265" mass="139562">MTSESASGRAVTSILPSSSAPSEPSSSTQEPNSQADPRFDGIYVPHIYDFVSLFRPAHFQGRSQIPPLYLEPLAVDHSITVGHGASFTTFKRAVPGSPPTTLNITTSGLPLTLSPSPSTKSRYVVYKIARVAFSESGTPTPQTRHAMKAALMELYCLRHKPLQNHPNIVKLLGLAWGANYFDPSHRLPVVVVEFADRGNLAQLQDAINLGPLARSRLAIDIGEGLDVLHRCGIVHGDIKSENILIFSHPEKEYVAKLSDFGFSLVGEAATAAVYVGGTRPWKAPEAKSQITKDGLPATDVYSYGLLLWRLATDGRDPFRFWVDTDLRGEDYYQLLESLKDNDQLVQNVSLEKWLIPYLSGKGGRQAQLTMDWLVQGVSKLQILANSQQTANRMSTDNWGRLVEYLKVCLQFDQASSVLAGTVLQWASKDIFYGRISSALERSLSLDSTKRSLRGALDCLTGGSQLDTVKHTNADMLLRISYDNHVLSWQQMRELEPAVQSFIFHCFRAKVEGELSQRKINPPDCFILMSYYINGYGTPVDFKAATRLLEQCSNTEYNHLPSRAYVYRIAKSLNPKFIARADMVSNLTEMAIMGSRTAGLDLNEIAPDKYAEVQPLIRDALAGVGANFFHAKQMLAGATYRQWINTFDNEQVLVQNLSGLNRIADYKVNKRGDRILHLAASAGRMSAIRTLLSTFPALAVNHVNDQGETPLLSACRAGQTATVLDLLELGADATVVTPTGETCLHWLVSFEDGDIEKVGQALVKAGAGLRGLTKKSIAYSEFRATIEVDVQVPGTPLAWAVHHDRPQIVKFLLSAASDPLICVDRLTNPMGPSALEHAAYYHHVECLELMMEAMEASGVSYTLEPLLRLGVHSADTFSMMLRHGARYKQRLHEFLELGLRKAKEVRFLTGVGGHDTHLLYYAVSEGHDEVVEYLLSTEVSKVISSFNISVEDGQFPPGAYNLGDINRPAREDRRTPVLEAIRWNRKPLVELLVKHGANPRATARNPLSGEMNWTAFHILATAGHTKDYSDLVSFLVTAGVPIDGVPVGNSSDSESPFLVAIQHNAFGLATAFLEHGANPSACSSTSGMLSLQHPTSVLGHIVAASAQHTVPRVRYLLEQCPKKDEVDFIVDHSQQMTALHRAAWTHKGIRHRLPQNQEQAELSKEEYDMVVNREIMRELLQKWADPETHLNARCRIHGRTALHLAVDAGNTAAVEMLLDKGADSTITDDLDLTPGLLAQEIMSELDDEEAELLDVYAIIVTLCCRD</sequence>
<feature type="repeat" description="ANK" evidence="3">
    <location>
        <begin position="1196"/>
        <end position="1228"/>
    </location>
</feature>
<dbReference type="InterPro" id="IPR036770">
    <property type="entry name" value="Ankyrin_rpt-contain_sf"/>
</dbReference>
<keyword evidence="1" id="KW-0677">Repeat</keyword>
<evidence type="ECO:0000313" key="6">
    <source>
        <dbReference type="EMBL" id="OJJ03031.1"/>
    </source>
</evidence>
<dbReference type="GO" id="GO:0005737">
    <property type="term" value="C:cytoplasm"/>
    <property type="evidence" value="ECO:0007669"/>
    <property type="project" value="TreeGrafter"/>
</dbReference>
<dbReference type="RefSeq" id="XP_040668793.1">
    <property type="nucleotide sequence ID" value="XM_040812610.1"/>
</dbReference>
<keyword evidence="2 3" id="KW-0040">ANK repeat</keyword>
<dbReference type="PROSITE" id="PS50011">
    <property type="entry name" value="PROTEIN_KINASE_DOM"/>
    <property type="match status" value="1"/>
</dbReference>
<dbReference type="GO" id="GO:0005524">
    <property type="term" value="F:ATP binding"/>
    <property type="evidence" value="ECO:0007669"/>
    <property type="project" value="InterPro"/>
</dbReference>
<dbReference type="Pfam" id="PF12796">
    <property type="entry name" value="Ank_2"/>
    <property type="match status" value="1"/>
</dbReference>
<feature type="region of interest" description="Disordered" evidence="4">
    <location>
        <begin position="1"/>
        <end position="38"/>
    </location>
</feature>
<evidence type="ECO:0000256" key="2">
    <source>
        <dbReference type="ARBA" id="ARBA00023043"/>
    </source>
</evidence>
<dbReference type="InterPro" id="IPR000719">
    <property type="entry name" value="Prot_kinase_dom"/>
</dbReference>
<evidence type="ECO:0000256" key="3">
    <source>
        <dbReference type="PROSITE-ProRule" id="PRU00023"/>
    </source>
</evidence>
<dbReference type="GO" id="GO:0004672">
    <property type="term" value="F:protein kinase activity"/>
    <property type="evidence" value="ECO:0007669"/>
    <property type="project" value="InterPro"/>
</dbReference>
<dbReference type="Pfam" id="PF00069">
    <property type="entry name" value="Pkinase"/>
    <property type="match status" value="1"/>
</dbReference>
<keyword evidence="7" id="KW-1185">Reference proteome</keyword>
<dbReference type="SMART" id="SM00220">
    <property type="entry name" value="S_TKc"/>
    <property type="match status" value="1"/>
</dbReference>
<dbReference type="Proteomes" id="UP000184073">
    <property type="component" value="Unassembled WGS sequence"/>
</dbReference>